<dbReference type="Proteomes" id="UP000829685">
    <property type="component" value="Unassembled WGS sequence"/>
</dbReference>
<feature type="compositionally biased region" description="Polar residues" evidence="1">
    <location>
        <begin position="272"/>
        <end position="288"/>
    </location>
</feature>
<protein>
    <recommendedName>
        <fullName evidence="2">Stc1 domain-containing protein</fullName>
    </recommendedName>
</protein>
<dbReference type="EMBL" id="JAFIMR010000010">
    <property type="protein sequence ID" value="KAI1873406.1"/>
    <property type="molecule type" value="Genomic_DNA"/>
</dbReference>
<feature type="compositionally biased region" description="Low complexity" evidence="1">
    <location>
        <begin position="399"/>
        <end position="408"/>
    </location>
</feature>
<comment type="caution">
    <text evidence="3">The sequence shown here is derived from an EMBL/GenBank/DDBJ whole genome shotgun (WGS) entry which is preliminary data.</text>
</comment>
<feature type="region of interest" description="Disordered" evidence="1">
    <location>
        <begin position="350"/>
        <end position="382"/>
    </location>
</feature>
<feature type="compositionally biased region" description="Low complexity" evidence="1">
    <location>
        <begin position="238"/>
        <end position="248"/>
    </location>
</feature>
<reference evidence="3" key="1">
    <citation type="submission" date="2021-03" db="EMBL/GenBank/DDBJ databases">
        <title>Revisited historic fungal species revealed as producer of novel bioactive compounds through whole genome sequencing and comparative genomics.</title>
        <authorList>
            <person name="Vignolle G.A."/>
            <person name="Hochenegger N."/>
            <person name="Mach R.L."/>
            <person name="Mach-Aigner A.R."/>
            <person name="Javad Rahimi M."/>
            <person name="Salim K.A."/>
            <person name="Chan C.M."/>
            <person name="Lim L.B.L."/>
            <person name="Cai F."/>
            <person name="Druzhinina I.S."/>
            <person name="U'Ren J.M."/>
            <person name="Derntl C."/>
        </authorList>
    </citation>
    <scope>NUCLEOTIDE SEQUENCE</scope>
    <source>
        <strain evidence="3">TUCIM 5799</strain>
    </source>
</reference>
<accession>A0A9P9WP40</accession>
<feature type="compositionally biased region" description="Polar residues" evidence="1">
    <location>
        <begin position="417"/>
        <end position="436"/>
    </location>
</feature>
<evidence type="ECO:0000256" key="1">
    <source>
        <dbReference type="SAM" id="MobiDB-lite"/>
    </source>
</evidence>
<proteinExistence type="predicted"/>
<gene>
    <name evidence="3" type="ORF">JX265_005028</name>
</gene>
<keyword evidence="4" id="KW-1185">Reference proteome</keyword>
<evidence type="ECO:0000313" key="4">
    <source>
        <dbReference type="Proteomes" id="UP000829685"/>
    </source>
</evidence>
<feature type="compositionally biased region" description="Acidic residues" evidence="1">
    <location>
        <begin position="186"/>
        <end position="205"/>
    </location>
</feature>
<dbReference type="InterPro" id="IPR024630">
    <property type="entry name" value="Stc1"/>
</dbReference>
<feature type="region of interest" description="Disordered" evidence="1">
    <location>
        <begin position="394"/>
        <end position="514"/>
    </location>
</feature>
<feature type="domain" description="Stc1" evidence="2">
    <location>
        <begin position="26"/>
        <end position="108"/>
    </location>
</feature>
<sequence>MSSRKAPTWTGNSNYREYPLPEGFVCHMDGKWRPVTKFSKNQLKKWHNKKRSPNTHVTPSNAGLICRDHSGEPALQLQCNGPCGQQKIRDKFSRSQRRNKLRWCSACVRWQLLQGTEDIPSATPGGINDSSSEIEGATNAAHTVSYVLDDEAVADYGAYNDGDNDSTATDNEDDDAASGTGHYFDGDSDGFDGSYDDDDDDDDDEIVRVSNLDNGDDGLAKGMVSMTLSSHQPVSQPAQAATHATATASGMYHEQRPAQTQPRSFANVAAGRSQTSPGTLTTQASTEPSRAPSVADRAADWVPPHLLASENINTLRDAGLSNRHFPGAAQVMTSAGGDKPIPPHLRGLNGVPPHLRAATPLSSSSNQSRIPSHTDGSVSGHSSITAHTRANVSDFLTGSTPTASAPSTDSRAGVPTMSMNSVVSQSRQGPTAQSFNAFDPQGNAHPRIANRGTSTAGSTPASARATQGMPGKRSDKNGWARPSRRKQFDQLYREQAREGVEHHETYYSGSDDEM</sequence>
<dbReference type="Pfam" id="PF12898">
    <property type="entry name" value="Stc1"/>
    <property type="match status" value="1"/>
</dbReference>
<evidence type="ECO:0000313" key="3">
    <source>
        <dbReference type="EMBL" id="KAI1873406.1"/>
    </source>
</evidence>
<dbReference type="AlphaFoldDB" id="A0A9P9WP40"/>
<feature type="region of interest" description="Disordered" evidence="1">
    <location>
        <begin position="157"/>
        <end position="293"/>
    </location>
</feature>
<name>A0A9P9WP40_9PEZI</name>
<feature type="compositionally biased region" description="Polar residues" evidence="1">
    <location>
        <begin position="451"/>
        <end position="465"/>
    </location>
</feature>
<feature type="compositionally biased region" description="Polar residues" evidence="1">
    <location>
        <begin position="360"/>
        <end position="382"/>
    </location>
</feature>
<organism evidence="3 4">
    <name type="scientific">Neoarthrinium moseri</name>
    <dbReference type="NCBI Taxonomy" id="1658444"/>
    <lineage>
        <taxon>Eukaryota</taxon>
        <taxon>Fungi</taxon>
        <taxon>Dikarya</taxon>
        <taxon>Ascomycota</taxon>
        <taxon>Pezizomycotina</taxon>
        <taxon>Sordariomycetes</taxon>
        <taxon>Xylariomycetidae</taxon>
        <taxon>Amphisphaeriales</taxon>
        <taxon>Apiosporaceae</taxon>
        <taxon>Neoarthrinium</taxon>
    </lineage>
</organism>
<evidence type="ECO:0000259" key="2">
    <source>
        <dbReference type="Pfam" id="PF12898"/>
    </source>
</evidence>
<feature type="compositionally biased region" description="Polar residues" evidence="1">
    <location>
        <begin position="226"/>
        <end position="237"/>
    </location>
</feature>
<feature type="compositionally biased region" description="Basic and acidic residues" evidence="1">
    <location>
        <begin position="486"/>
        <end position="505"/>
    </location>
</feature>